<accession>A0A0D0C8U2</accession>
<dbReference type="EMBL" id="KN834816">
    <property type="protein sequence ID" value="KIK54372.1"/>
    <property type="molecule type" value="Genomic_DNA"/>
</dbReference>
<dbReference type="AlphaFoldDB" id="A0A0D0C8U2"/>
<evidence type="ECO:0000313" key="3">
    <source>
        <dbReference type="Proteomes" id="UP000053593"/>
    </source>
</evidence>
<feature type="region of interest" description="Disordered" evidence="1">
    <location>
        <begin position="97"/>
        <end position="129"/>
    </location>
</feature>
<dbReference type="Proteomes" id="UP000053593">
    <property type="component" value="Unassembled WGS sequence"/>
</dbReference>
<name>A0A0D0C8U2_9AGAR</name>
<protein>
    <submittedName>
        <fullName evidence="2">Uncharacterized protein</fullName>
    </submittedName>
</protein>
<gene>
    <name evidence="2" type="ORF">GYMLUDRAFT_63177</name>
</gene>
<evidence type="ECO:0000313" key="2">
    <source>
        <dbReference type="EMBL" id="KIK54372.1"/>
    </source>
</evidence>
<keyword evidence="3" id="KW-1185">Reference proteome</keyword>
<evidence type="ECO:0000256" key="1">
    <source>
        <dbReference type="SAM" id="MobiDB-lite"/>
    </source>
</evidence>
<reference evidence="2 3" key="1">
    <citation type="submission" date="2014-04" db="EMBL/GenBank/DDBJ databases">
        <title>Evolutionary Origins and Diversification of the Mycorrhizal Mutualists.</title>
        <authorList>
            <consortium name="DOE Joint Genome Institute"/>
            <consortium name="Mycorrhizal Genomics Consortium"/>
            <person name="Kohler A."/>
            <person name="Kuo A."/>
            <person name="Nagy L.G."/>
            <person name="Floudas D."/>
            <person name="Copeland A."/>
            <person name="Barry K.W."/>
            <person name="Cichocki N."/>
            <person name="Veneault-Fourrey C."/>
            <person name="LaButti K."/>
            <person name="Lindquist E.A."/>
            <person name="Lipzen A."/>
            <person name="Lundell T."/>
            <person name="Morin E."/>
            <person name="Murat C."/>
            <person name="Riley R."/>
            <person name="Ohm R."/>
            <person name="Sun H."/>
            <person name="Tunlid A."/>
            <person name="Henrissat B."/>
            <person name="Grigoriev I.V."/>
            <person name="Hibbett D.S."/>
            <person name="Martin F."/>
        </authorList>
    </citation>
    <scope>NUCLEOTIDE SEQUENCE [LARGE SCALE GENOMIC DNA]</scope>
    <source>
        <strain evidence="2 3">FD-317 M1</strain>
    </source>
</reference>
<dbReference type="HOGENOM" id="CLU_1695681_0_0_1"/>
<proteinExistence type="predicted"/>
<sequence>MNVPNTFSAAEDRYLNLTASSGLGDPSQTEEHPQMEMTELTLNTFENGVNPISDSSVHTQKTSNAGVDPPDQDAIPAHSNPARTVQAKVKVTDDVDSHLPVKDDGVTAVKQPGDHHRFSQPSRPPKEMDKFFGIPKYHSSAPPLYSGKSHCFQVS</sequence>
<feature type="region of interest" description="Disordered" evidence="1">
    <location>
        <begin position="46"/>
        <end position="79"/>
    </location>
</feature>
<feature type="compositionally biased region" description="Polar residues" evidence="1">
    <location>
        <begin position="46"/>
        <end position="65"/>
    </location>
</feature>
<organism evidence="2 3">
    <name type="scientific">Collybiopsis luxurians FD-317 M1</name>
    <dbReference type="NCBI Taxonomy" id="944289"/>
    <lineage>
        <taxon>Eukaryota</taxon>
        <taxon>Fungi</taxon>
        <taxon>Dikarya</taxon>
        <taxon>Basidiomycota</taxon>
        <taxon>Agaricomycotina</taxon>
        <taxon>Agaricomycetes</taxon>
        <taxon>Agaricomycetidae</taxon>
        <taxon>Agaricales</taxon>
        <taxon>Marasmiineae</taxon>
        <taxon>Omphalotaceae</taxon>
        <taxon>Collybiopsis</taxon>
        <taxon>Collybiopsis luxurians</taxon>
    </lineage>
</organism>